<feature type="domain" description="Trichome birefringence-like C-terminal" evidence="2">
    <location>
        <begin position="580"/>
        <end position="866"/>
    </location>
</feature>
<protein>
    <recommendedName>
        <fullName evidence="2">Trichome birefringence-like C-terminal domain-containing protein</fullName>
    </recommendedName>
</protein>
<reference evidence="3" key="1">
    <citation type="submission" date="2021-01" db="EMBL/GenBank/DDBJ databases">
        <authorList>
            <person name="Corre E."/>
            <person name="Pelletier E."/>
            <person name="Niang G."/>
            <person name="Scheremetjew M."/>
            <person name="Finn R."/>
            <person name="Kale V."/>
            <person name="Holt S."/>
            <person name="Cochrane G."/>
            <person name="Meng A."/>
            <person name="Brown T."/>
            <person name="Cohen L."/>
        </authorList>
    </citation>
    <scope>NUCLEOTIDE SEQUENCE</scope>
    <source>
        <strain evidence="3">GSO104</strain>
    </source>
</reference>
<dbReference type="InterPro" id="IPR026057">
    <property type="entry name" value="TBL_C"/>
</dbReference>
<dbReference type="GO" id="GO:0016413">
    <property type="term" value="F:O-acetyltransferase activity"/>
    <property type="evidence" value="ECO:0007669"/>
    <property type="project" value="InterPro"/>
</dbReference>
<dbReference type="PANTHER" id="PTHR32285:SF48">
    <property type="entry name" value="PROTEIN TRICHOME BIREFRINGENCE-LIKE 19"/>
    <property type="match status" value="1"/>
</dbReference>
<accession>A0A7S4UP00</accession>
<gene>
    <name evidence="3" type="ORF">DBRI00130_LOCUS1672</name>
</gene>
<evidence type="ECO:0000313" key="3">
    <source>
        <dbReference type="EMBL" id="CAE4581252.1"/>
    </source>
</evidence>
<sequence length="880" mass="99824">MDYDNIVKTEFTDEPSHIRMCRHLMPRFDYVAESEDLLRKAYSMGIKRESIEDFTPEDLAEMGIVEEGEEGTTLPFRPPDMDDLLIVEEDEEVCVDDVGPHFDLLQIFSSHLLSIASRKFGLNVEYRHNCHQWRRPDEDPVTKPVTIQEMLHSSLLIDSEDGSSIEEIPIELLAIRNVCGGCLQEVEETGIAKRNCALFTRPTVYNPLTAKKAKNVAKRAAGMSGTSTSSATVSYSKATGFMLKPRMKTTINNPSHQSQLPIGFVAIIPSIRRNLARVSDLFDQGLTAFYGGEAERANTLASRVGQPEGLTSIIPEDYKLGEQGAYSTLTDDDAVVYLACKKEQCEEEEMGVSFAVPYFTYLLHIPRHVSRISVIADKDCVDHMVGCREHGQALTTFLAKHYPRATVSFIEEASTFAGYSRMNLADYLVCPPGISCFIPALVSGVAKSTLVANPNIVPWLSQIGEAELKNVTLLDMAKTFVAPVDNMDYGSFLNKLPPHEEKDCRFLRGRMGKWKQDMFSALEFQYPSSIRHYVGEADLRFIPTAETPYRVATTYRWEEDLFSQCGLETINRDAMCQLMKDLGMSRIFIVGDSLGMNMAQSLWKLMGHEDNPTEFGVRNPNWDRAVQCDPDDEEDYFVLSFARSDQLIENNLPVDVEQGIKNCYAYCYPWSERYTTYDDDTIFIMNTGPHYQTHHQFQAVFDEFVRKVDSFQRPRDIVLWRTSVPGHPHCDDPNSQKPFDSFQEYVATEITDDYSWDKFVGYNDYANKALDTRRRQDRVLVNLNGAPAPVLKPPGSLMSVSDEKNGIPTPRRTRIELLDVYPMTVQRPDGHVSSGECEDCPGITDRDCLHYFLPGPPDWWNHLLYSHLLELTLKENQMQG</sequence>
<dbReference type="InterPro" id="IPR029962">
    <property type="entry name" value="TBL"/>
</dbReference>
<evidence type="ECO:0000256" key="1">
    <source>
        <dbReference type="ARBA" id="ARBA00007727"/>
    </source>
</evidence>
<name>A0A7S4UP00_9STRA</name>
<organism evidence="3">
    <name type="scientific">Ditylum brightwellii</name>
    <dbReference type="NCBI Taxonomy" id="49249"/>
    <lineage>
        <taxon>Eukaryota</taxon>
        <taxon>Sar</taxon>
        <taxon>Stramenopiles</taxon>
        <taxon>Ochrophyta</taxon>
        <taxon>Bacillariophyta</taxon>
        <taxon>Mediophyceae</taxon>
        <taxon>Lithodesmiophycidae</taxon>
        <taxon>Lithodesmiales</taxon>
        <taxon>Lithodesmiaceae</taxon>
        <taxon>Ditylum</taxon>
    </lineage>
</organism>
<comment type="similarity">
    <text evidence="1">Belongs to the PC-esterase family. TBL subfamily.</text>
</comment>
<proteinExistence type="inferred from homology"/>
<evidence type="ECO:0000259" key="2">
    <source>
        <dbReference type="Pfam" id="PF13839"/>
    </source>
</evidence>
<dbReference type="PANTHER" id="PTHR32285">
    <property type="entry name" value="PROTEIN TRICHOME BIREFRINGENCE-LIKE 9-RELATED"/>
    <property type="match status" value="1"/>
</dbReference>
<dbReference type="AlphaFoldDB" id="A0A7S4UP00"/>
<dbReference type="Pfam" id="PF13839">
    <property type="entry name" value="PC-Esterase"/>
    <property type="match status" value="1"/>
</dbReference>
<dbReference type="EMBL" id="HBNS01002086">
    <property type="protein sequence ID" value="CAE4581252.1"/>
    <property type="molecule type" value="Transcribed_RNA"/>
</dbReference>